<dbReference type="EMBL" id="KF501372">
    <property type="protein sequence ID" value="AHF46169.1"/>
    <property type="molecule type" value="Genomic_DNA"/>
</dbReference>
<gene>
    <name evidence="1" type="ORF">pZL1.4c</name>
</gene>
<keyword evidence="1" id="KW-0614">Plasmid</keyword>
<accession>W0FYD5</accession>
<name>W0FYD5_9ACTN</name>
<sequence>MAAAIGRRGGTYPPDPATRLWPTCKPSACRRRSAPGAWSVSTAAAYCAGRRECTNAGRPVGPATVSARCSPRTRVQEVFSRNAFPRPSSPR</sequence>
<organism evidence="1">
    <name type="scientific">Streptomyces sp. 14R-10</name>
    <dbReference type="NCBI Taxonomy" id="1442159"/>
    <lineage>
        <taxon>Bacteria</taxon>
        <taxon>Bacillati</taxon>
        <taxon>Actinomycetota</taxon>
        <taxon>Actinomycetes</taxon>
        <taxon>Kitasatosporales</taxon>
        <taxon>Streptomycetaceae</taxon>
        <taxon>Streptomyces</taxon>
    </lineage>
</organism>
<reference evidence="1" key="1">
    <citation type="submission" date="2013-08" db="EMBL/GenBank/DDBJ databases">
        <title>Two distinct conjugal transfer systems on Streptomyces plasmid pZL1.</title>
        <authorList>
            <person name="Zhao L."/>
            <person name="Zhong L."/>
            <person name="Qin Z."/>
        </authorList>
    </citation>
    <scope>NUCLEOTIDE SEQUENCE</scope>
    <source>
        <strain evidence="1">14R-10</strain>
        <plasmid evidence="1">pZL1</plasmid>
    </source>
</reference>
<geneLocation type="plasmid" evidence="1">
    <name>pZL1</name>
</geneLocation>
<dbReference type="AlphaFoldDB" id="W0FYD5"/>
<protein>
    <submittedName>
        <fullName evidence="1">Uncharacterized protein</fullName>
    </submittedName>
</protein>
<proteinExistence type="predicted"/>
<evidence type="ECO:0000313" key="1">
    <source>
        <dbReference type="EMBL" id="AHF46169.1"/>
    </source>
</evidence>